<dbReference type="InterPro" id="IPR000980">
    <property type="entry name" value="SH2"/>
</dbReference>
<dbReference type="HOGENOM" id="CLU_1093969_0_0_1"/>
<protein>
    <recommendedName>
        <fullName evidence="2">SH2 domain-containing protein</fullName>
    </recommendedName>
</protein>
<dbReference type="Ensembl" id="ENSCSAVT00000011886.1">
    <property type="protein sequence ID" value="ENSCSAVP00000011749.1"/>
    <property type="gene ID" value="ENSCSAVG00000006890.1"/>
</dbReference>
<evidence type="ECO:0000259" key="2">
    <source>
        <dbReference type="PROSITE" id="PS50001"/>
    </source>
</evidence>
<evidence type="ECO:0000313" key="4">
    <source>
        <dbReference type="Proteomes" id="UP000007875"/>
    </source>
</evidence>
<dbReference type="InterPro" id="IPR036860">
    <property type="entry name" value="SH2_dom_sf"/>
</dbReference>
<name>H2Z2D7_CIOSA</name>
<dbReference type="Gene3D" id="3.30.505.10">
    <property type="entry name" value="SH2 domain"/>
    <property type="match status" value="1"/>
</dbReference>
<keyword evidence="1" id="KW-0727">SH2 domain</keyword>
<reference evidence="4" key="1">
    <citation type="submission" date="2003-08" db="EMBL/GenBank/DDBJ databases">
        <authorList>
            <person name="Birren B."/>
            <person name="Nusbaum C."/>
            <person name="Abebe A."/>
            <person name="Abouelleil A."/>
            <person name="Adekoya E."/>
            <person name="Ait-zahra M."/>
            <person name="Allen N."/>
            <person name="Allen T."/>
            <person name="An P."/>
            <person name="Anderson M."/>
            <person name="Anderson S."/>
            <person name="Arachchi H."/>
            <person name="Armbruster J."/>
            <person name="Bachantsang P."/>
            <person name="Baldwin J."/>
            <person name="Barry A."/>
            <person name="Bayul T."/>
            <person name="Blitshsteyn B."/>
            <person name="Bloom T."/>
            <person name="Blye J."/>
            <person name="Boguslavskiy L."/>
            <person name="Borowsky M."/>
            <person name="Boukhgalter B."/>
            <person name="Brunache A."/>
            <person name="Butler J."/>
            <person name="Calixte N."/>
            <person name="Calvo S."/>
            <person name="Camarata J."/>
            <person name="Campo K."/>
            <person name="Chang J."/>
            <person name="Cheshatsang Y."/>
            <person name="Citroen M."/>
            <person name="Collymore A."/>
            <person name="Considine T."/>
            <person name="Cook A."/>
            <person name="Cooke P."/>
            <person name="Corum B."/>
            <person name="Cuomo C."/>
            <person name="David R."/>
            <person name="Dawoe T."/>
            <person name="Degray S."/>
            <person name="Dodge S."/>
            <person name="Dooley K."/>
            <person name="Dorje P."/>
            <person name="Dorjee K."/>
            <person name="Dorris L."/>
            <person name="Duffey N."/>
            <person name="Dupes A."/>
            <person name="Elkins T."/>
            <person name="Engels R."/>
            <person name="Erickson J."/>
            <person name="Farina A."/>
            <person name="Faro S."/>
            <person name="Ferreira P."/>
            <person name="Fischer H."/>
            <person name="Fitzgerald M."/>
            <person name="Foley K."/>
            <person name="Gage D."/>
            <person name="Galagan J."/>
            <person name="Gearin G."/>
            <person name="Gnerre S."/>
            <person name="Gnirke A."/>
            <person name="Goyette A."/>
            <person name="Graham J."/>
            <person name="Grandbois E."/>
            <person name="Gyaltsen K."/>
            <person name="Hafez N."/>
            <person name="Hagopian D."/>
            <person name="Hagos B."/>
            <person name="Hall J."/>
            <person name="Hatcher B."/>
            <person name="Heller A."/>
            <person name="Higgins H."/>
            <person name="Honan T."/>
            <person name="Horn A."/>
            <person name="Houde N."/>
            <person name="Hughes L."/>
            <person name="Hulme W."/>
            <person name="Husby E."/>
            <person name="Iliev I."/>
            <person name="Jaffe D."/>
            <person name="Jones C."/>
            <person name="Kamal M."/>
            <person name="Kamat A."/>
            <person name="Kamvysselis M."/>
            <person name="Karlsson E."/>
            <person name="Kells C."/>
            <person name="Kieu A."/>
            <person name="Kisner P."/>
            <person name="Kodira C."/>
            <person name="Kulbokas E."/>
            <person name="Labutti K."/>
            <person name="Lama D."/>
            <person name="Landers T."/>
            <person name="Leger J."/>
            <person name="Levine S."/>
            <person name="Lewis D."/>
            <person name="Lewis T."/>
            <person name="Lindblad-toh K."/>
            <person name="Liu X."/>
            <person name="Lokyitsang T."/>
            <person name="Lokyitsang Y."/>
            <person name="Lucien O."/>
            <person name="Lui A."/>
            <person name="Ma L.J."/>
            <person name="Mabbitt R."/>
            <person name="Macdonald J."/>
            <person name="Maclean C."/>
            <person name="Major J."/>
            <person name="Manning J."/>
            <person name="Marabella R."/>
            <person name="Maru K."/>
            <person name="Matthews C."/>
            <person name="Mauceli E."/>
            <person name="Mccarthy M."/>
            <person name="Mcdonough S."/>
            <person name="Mcghee T."/>
            <person name="Meldrim J."/>
            <person name="Meneus L."/>
            <person name="Mesirov J."/>
            <person name="Mihalev A."/>
            <person name="Mihova T."/>
            <person name="Mikkelsen T."/>
            <person name="Mlenga V."/>
            <person name="Moru K."/>
            <person name="Mozes J."/>
            <person name="Mulrain L."/>
            <person name="Munson G."/>
            <person name="Naylor J."/>
            <person name="Newes C."/>
            <person name="Nguyen C."/>
            <person name="Nguyen N."/>
            <person name="Nguyen T."/>
            <person name="Nicol R."/>
            <person name="Nielsen C."/>
            <person name="Nizzari M."/>
            <person name="Norbu C."/>
            <person name="Norbu N."/>
            <person name="O'donnell P."/>
            <person name="Okoawo O."/>
            <person name="O'leary S."/>
            <person name="Omotosho B."/>
            <person name="O'neill K."/>
            <person name="Osman S."/>
            <person name="Parker S."/>
            <person name="Perrin D."/>
            <person name="Phunkhang P."/>
            <person name="Piqani B."/>
            <person name="Purcell S."/>
            <person name="Rachupka T."/>
            <person name="Ramasamy U."/>
            <person name="Rameau R."/>
            <person name="Ray V."/>
            <person name="Raymond C."/>
            <person name="Retta R."/>
            <person name="Richardson S."/>
            <person name="Rise C."/>
            <person name="Rodriguez J."/>
            <person name="Rogers J."/>
            <person name="Rogov P."/>
            <person name="Rutman M."/>
            <person name="Schupbach R."/>
            <person name="Seaman C."/>
            <person name="Settipalli S."/>
            <person name="Sharpe T."/>
            <person name="Sheridan J."/>
            <person name="Sherpa N."/>
            <person name="Shi J."/>
            <person name="Smirnov S."/>
            <person name="Smith C."/>
            <person name="Sougnez C."/>
            <person name="Spencer B."/>
            <person name="Stalker J."/>
            <person name="Stange-thomann N."/>
            <person name="Stavropoulos S."/>
            <person name="Stetson K."/>
            <person name="Stone C."/>
            <person name="Stone S."/>
            <person name="Stubbs M."/>
            <person name="Talamas J."/>
            <person name="Tchuinga P."/>
            <person name="Tenzing P."/>
            <person name="Tesfaye S."/>
            <person name="Theodore J."/>
            <person name="Thoulutsang Y."/>
            <person name="Topham K."/>
            <person name="Towey S."/>
            <person name="Tsamla T."/>
            <person name="Tsomo N."/>
            <person name="Vallee D."/>
            <person name="Vassiliev H."/>
            <person name="Venkataraman V."/>
            <person name="Vinson J."/>
            <person name="Vo A."/>
            <person name="Wade C."/>
            <person name="Wang S."/>
            <person name="Wangchuk T."/>
            <person name="Wangdi T."/>
            <person name="Whittaker C."/>
            <person name="Wilkinson J."/>
            <person name="Wu Y."/>
            <person name="Wyman D."/>
            <person name="Yadav S."/>
            <person name="Yang S."/>
            <person name="Yang X."/>
            <person name="Yeager S."/>
            <person name="Yee E."/>
            <person name="Young G."/>
            <person name="Zainoun J."/>
            <person name="Zembeck L."/>
            <person name="Zimmer A."/>
            <person name="Zody M."/>
            <person name="Lander E."/>
        </authorList>
    </citation>
    <scope>NUCLEOTIDE SEQUENCE [LARGE SCALE GENOMIC DNA]</scope>
</reference>
<evidence type="ECO:0000313" key="3">
    <source>
        <dbReference type="Ensembl" id="ENSCSAVP00000011749.1"/>
    </source>
</evidence>
<accession>H2Z2D7</accession>
<sequence length="254" mass="28854">MKAANPAPAPVPVTVPVMDAMPRPLRKVQTNTHIPPIGIPTPLREEPTINRVIPTLPREVLRPPIFPTPNQEQHTIPQSPTSPTGVSWFVSKPLGRFETEKILELNEEFGNMLVRKRVNAEDEWSHAVSIKPPMDSFSKEKFIHFKVRIEGTPSGDRYFINLCGKRHSEITSWEGVVAYFHSESVGKYIPLKKLLHLPQHNYEDAITRRGGYKRTYSESTPQQYATRPPVLTRGTTQLVLPNYENSLPNYENMG</sequence>
<evidence type="ECO:0000256" key="1">
    <source>
        <dbReference type="PROSITE-ProRule" id="PRU00191"/>
    </source>
</evidence>
<reference evidence="3" key="2">
    <citation type="submission" date="2025-08" db="UniProtKB">
        <authorList>
            <consortium name="Ensembl"/>
        </authorList>
    </citation>
    <scope>IDENTIFICATION</scope>
</reference>
<feature type="domain" description="SH2" evidence="2">
    <location>
        <begin position="88"/>
        <end position="199"/>
    </location>
</feature>
<proteinExistence type="predicted"/>
<dbReference type="AlphaFoldDB" id="H2Z2D7"/>
<dbReference type="PROSITE" id="PS50001">
    <property type="entry name" value="SH2"/>
    <property type="match status" value="1"/>
</dbReference>
<dbReference type="Proteomes" id="UP000007875">
    <property type="component" value="Unassembled WGS sequence"/>
</dbReference>
<keyword evidence="4" id="KW-1185">Reference proteome</keyword>
<dbReference type="InParanoid" id="H2Z2D7"/>
<reference evidence="3" key="3">
    <citation type="submission" date="2025-09" db="UniProtKB">
        <authorList>
            <consortium name="Ensembl"/>
        </authorList>
    </citation>
    <scope>IDENTIFICATION</scope>
</reference>
<organism evidence="3 4">
    <name type="scientific">Ciona savignyi</name>
    <name type="common">Pacific transparent sea squirt</name>
    <dbReference type="NCBI Taxonomy" id="51511"/>
    <lineage>
        <taxon>Eukaryota</taxon>
        <taxon>Metazoa</taxon>
        <taxon>Chordata</taxon>
        <taxon>Tunicata</taxon>
        <taxon>Ascidiacea</taxon>
        <taxon>Phlebobranchia</taxon>
        <taxon>Cionidae</taxon>
        <taxon>Ciona</taxon>
    </lineage>
</organism>